<dbReference type="STRING" id="1052260.SAMN05660199_00708"/>
<dbReference type="EMBL" id="FNIR01000002">
    <property type="protein sequence ID" value="SDN79943.1"/>
    <property type="molecule type" value="Genomic_DNA"/>
</dbReference>
<evidence type="ECO:0000313" key="1">
    <source>
        <dbReference type="EMBL" id="SDN79943.1"/>
    </source>
</evidence>
<organism evidence="1 2">
    <name type="scientific">Klenkia soli</name>
    <dbReference type="NCBI Taxonomy" id="1052260"/>
    <lineage>
        <taxon>Bacteria</taxon>
        <taxon>Bacillati</taxon>
        <taxon>Actinomycetota</taxon>
        <taxon>Actinomycetes</taxon>
        <taxon>Geodermatophilales</taxon>
        <taxon>Geodermatophilaceae</taxon>
        <taxon>Klenkia</taxon>
    </lineage>
</organism>
<dbReference type="Proteomes" id="UP000199088">
    <property type="component" value="Unassembled WGS sequence"/>
</dbReference>
<reference evidence="2" key="1">
    <citation type="submission" date="2016-10" db="EMBL/GenBank/DDBJ databases">
        <authorList>
            <person name="Varghese N."/>
            <person name="Submissions S."/>
        </authorList>
    </citation>
    <scope>NUCLEOTIDE SEQUENCE [LARGE SCALE GENOMIC DNA]</scope>
    <source>
        <strain evidence="2">DSM 45843</strain>
    </source>
</reference>
<sequence>MEGALHRFVRLLRLRGMRISTAEAVDAFAAAAAVEVSDRAALEAALGAALLKDRRDTEVFADTFARFFTLRKVTEDDEGHSHAHDDLVDEGELTRMTWSQEPGAEPEQGHSHGKPMDIRDYFDAEDLTQQYNLHQEANKVDLASLTQQIVLSSEPVGSADGQENVQVEVGRLHDPGLPGDLVRAGGTQLDVELSVAQQQALRDWLANPVDDLDPEVAEALRRQLAGVIDDLPELLAAHLQKLAEMTDLAIEERELRAAPVQRVTEAERARIEESLRRLATSLHGGLTHKKQRSSRGRINVSRTMRSNMRYDGVPFRPVTTRLGEDKPRLVVVADVSLSVRTTARFTLHVVHALQDLFAQVRTFAFVDDVVEITDLFDEHPLEHALGLVFGGDVIDVDATSDYGTVFAKLAGEHSGAFTRRTTLLVLGDGRGNGNAPRVDVFADLARRVRETIWLTPEPRYSWALGGCDLPAYADSCDRVEVIRDMSGLEGFATDVVTRANAR</sequence>
<evidence type="ECO:0008006" key="3">
    <source>
        <dbReference type="Google" id="ProtNLM"/>
    </source>
</evidence>
<dbReference type="PANTHER" id="PTHR39338">
    <property type="entry name" value="BLL5662 PROTEIN-RELATED"/>
    <property type="match status" value="1"/>
</dbReference>
<proteinExistence type="predicted"/>
<dbReference type="InterPro" id="IPR008912">
    <property type="entry name" value="Uncharacterised_CoxE"/>
</dbReference>
<protein>
    <recommendedName>
        <fullName evidence="3">VWA domain containing CoxE-like protein</fullName>
    </recommendedName>
</protein>
<gene>
    <name evidence="1" type="ORF">SAMN05660199_00708</name>
</gene>
<accession>A0A1H0ECB6</accession>
<name>A0A1H0ECB6_9ACTN</name>
<dbReference type="AlphaFoldDB" id="A0A1H0ECB6"/>
<dbReference type="PANTHER" id="PTHR39338:SF5">
    <property type="entry name" value="BLR6139 PROTEIN"/>
    <property type="match status" value="1"/>
</dbReference>
<evidence type="ECO:0000313" key="2">
    <source>
        <dbReference type="Proteomes" id="UP000199088"/>
    </source>
</evidence>
<dbReference type="Pfam" id="PF05762">
    <property type="entry name" value="VWA_CoxE"/>
    <property type="match status" value="1"/>
</dbReference>
<keyword evidence="2" id="KW-1185">Reference proteome</keyword>
<dbReference type="OrthoDB" id="5174525at2"/>
<dbReference type="RefSeq" id="WP_091239841.1">
    <property type="nucleotide sequence ID" value="NZ_FNIR01000002.1"/>
</dbReference>